<dbReference type="AlphaFoldDB" id="A0A9W4SU67"/>
<evidence type="ECO:0000313" key="2">
    <source>
        <dbReference type="Proteomes" id="UP001153678"/>
    </source>
</evidence>
<dbReference type="Proteomes" id="UP001153678">
    <property type="component" value="Unassembled WGS sequence"/>
</dbReference>
<comment type="caution">
    <text evidence="1">The sequence shown here is derived from an EMBL/GenBank/DDBJ whole genome shotgun (WGS) entry which is preliminary data.</text>
</comment>
<proteinExistence type="predicted"/>
<name>A0A9W4SU67_9GLOM</name>
<gene>
    <name evidence="1" type="ORF">FWILDA_LOCUS8983</name>
</gene>
<accession>A0A9W4SU67</accession>
<dbReference type="EMBL" id="CAMKVN010002027">
    <property type="protein sequence ID" value="CAI2179226.1"/>
    <property type="molecule type" value="Genomic_DNA"/>
</dbReference>
<dbReference type="OrthoDB" id="2377383at2759"/>
<organism evidence="1 2">
    <name type="scientific">Funneliformis geosporum</name>
    <dbReference type="NCBI Taxonomy" id="1117311"/>
    <lineage>
        <taxon>Eukaryota</taxon>
        <taxon>Fungi</taxon>
        <taxon>Fungi incertae sedis</taxon>
        <taxon>Mucoromycota</taxon>
        <taxon>Glomeromycotina</taxon>
        <taxon>Glomeromycetes</taxon>
        <taxon>Glomerales</taxon>
        <taxon>Glomeraceae</taxon>
        <taxon>Funneliformis</taxon>
    </lineage>
</organism>
<keyword evidence="2" id="KW-1185">Reference proteome</keyword>
<reference evidence="1" key="1">
    <citation type="submission" date="2022-08" db="EMBL/GenBank/DDBJ databases">
        <authorList>
            <person name="Kallberg Y."/>
            <person name="Tangrot J."/>
            <person name="Rosling A."/>
        </authorList>
    </citation>
    <scope>NUCLEOTIDE SEQUENCE</scope>
    <source>
        <strain evidence="1">Wild A</strain>
    </source>
</reference>
<evidence type="ECO:0000313" key="1">
    <source>
        <dbReference type="EMBL" id="CAI2179226.1"/>
    </source>
</evidence>
<sequence length="581" mass="67113">MVAISQQTIEKLKYPDYWLQRYTYWGNPLTWVEYYRRKNLNATIDECYNSLDENIGLLLRVFNKNKPEAHRGHSLRKLLVSDYSAEPHADPTFAGKSLPWAEMGCIHKDCRVLPFVIDTSHLLPLLTSSYCSNQPLRAIGGIKEREIKYVKCATSSSQSSTDDEIAEDGIADEEIAFEDDKIADDKYGIGDDDNEHFDLNDSQNRKRKRNHVTYPMLTNYYRILLAMQDLHIEEDSQRARHSFAMLEWSVINFEIFEDAGWQGERKPATISIPQIELKLLSPIFEKHFDSRIQSVIAMLRSLERKGKIVTSSLFNSWFGWLWGRSRSYYYLDALTCISVLSTVISYIPTPCRGLGSKPSENHELWTSILFNAFSFHNPKFFTAWEFYHLVPGNGGRGSAKSDFSAIVRNKSDLQFAFFLAEFEQEVHKDDVVIVAEAAHEFNRILSLMHYPSEEEINKTCLHVGLVNGTRIRLGKLMPAFNQQQATLIYVYDDEVISFNLQEKDEEANIESALQLLTYIRETICMNGMRIKSLLNRRPAKFNACLKASLPKLPNEAVKSRKYNTKFTPRSKRQRYTADLLY</sequence>
<protein>
    <submittedName>
        <fullName evidence="1">5312_t:CDS:1</fullName>
    </submittedName>
</protein>